<protein>
    <recommendedName>
        <fullName evidence="1">DUF6922 domain-containing protein</fullName>
    </recommendedName>
</protein>
<sequence length="95" mass="11284">MKQKVNIATIFPKHLFWDIDYNKLNLDRDKAIIIPRAMYATTTDTFEQDIKRLEQLYTPAVIIKYLKNTKENISNKVCISVAKRYNVKPFLRYSL</sequence>
<name>A0ABU1TQD6_9FLAO</name>
<dbReference type="EMBL" id="JAVDVI010000008">
    <property type="protein sequence ID" value="MDR6968191.1"/>
    <property type="molecule type" value="Genomic_DNA"/>
</dbReference>
<feature type="domain" description="DUF6922" evidence="1">
    <location>
        <begin position="11"/>
        <end position="64"/>
    </location>
</feature>
<gene>
    <name evidence="2" type="ORF">J2X31_002206</name>
</gene>
<proteinExistence type="predicted"/>
<organism evidence="2 3">
    <name type="scientific">Flavobacterium arsenatis</name>
    <dbReference type="NCBI Taxonomy" id="1484332"/>
    <lineage>
        <taxon>Bacteria</taxon>
        <taxon>Pseudomonadati</taxon>
        <taxon>Bacteroidota</taxon>
        <taxon>Flavobacteriia</taxon>
        <taxon>Flavobacteriales</taxon>
        <taxon>Flavobacteriaceae</taxon>
        <taxon>Flavobacterium</taxon>
    </lineage>
</organism>
<dbReference type="Proteomes" id="UP001255185">
    <property type="component" value="Unassembled WGS sequence"/>
</dbReference>
<evidence type="ECO:0000259" key="1">
    <source>
        <dbReference type="Pfam" id="PF21956"/>
    </source>
</evidence>
<accession>A0ABU1TQD6</accession>
<dbReference type="RefSeq" id="WP_310026672.1">
    <property type="nucleotide sequence ID" value="NZ_JAVDVI010000008.1"/>
</dbReference>
<reference evidence="2 3" key="1">
    <citation type="submission" date="2023-07" db="EMBL/GenBank/DDBJ databases">
        <title>Sorghum-associated microbial communities from plants grown in Nebraska, USA.</title>
        <authorList>
            <person name="Schachtman D."/>
        </authorList>
    </citation>
    <scope>NUCLEOTIDE SEQUENCE [LARGE SCALE GENOMIC DNA]</scope>
    <source>
        <strain evidence="2 3">3773</strain>
    </source>
</reference>
<dbReference type="InterPro" id="IPR053830">
    <property type="entry name" value="DUF6922"/>
</dbReference>
<keyword evidence="3" id="KW-1185">Reference proteome</keyword>
<evidence type="ECO:0000313" key="3">
    <source>
        <dbReference type="Proteomes" id="UP001255185"/>
    </source>
</evidence>
<dbReference type="Pfam" id="PF21956">
    <property type="entry name" value="DUF6922"/>
    <property type="match status" value="1"/>
</dbReference>
<evidence type="ECO:0000313" key="2">
    <source>
        <dbReference type="EMBL" id="MDR6968191.1"/>
    </source>
</evidence>
<comment type="caution">
    <text evidence="2">The sequence shown here is derived from an EMBL/GenBank/DDBJ whole genome shotgun (WGS) entry which is preliminary data.</text>
</comment>